<evidence type="ECO:0008006" key="3">
    <source>
        <dbReference type="Google" id="ProtNLM"/>
    </source>
</evidence>
<sequence length="175" mass="18502">MVLSLLALLVIIAALLLFNRSCSFSPGGPEIDPSSAPTVDVRPQFEQVARTVDFSLRLPAVPARWRANSTTTNRAGADSVVVRAGWLTPDRFVGLSQSRAAAPELVELETGARAEPTGSVEVDGTQWTVYPGVRAERAWAAALGGTTTLITGTGTEDEFRTLATAVQAAQPLPRS</sequence>
<dbReference type="AlphaFoldDB" id="A0A1Q9LE94"/>
<dbReference type="STRING" id="1193682.BJP25_03525"/>
<dbReference type="InterPro" id="IPR025339">
    <property type="entry name" value="DUF4245"/>
</dbReference>
<dbReference type="Pfam" id="PF14030">
    <property type="entry name" value="DUF4245"/>
    <property type="match status" value="1"/>
</dbReference>
<organism evidence="1 2">
    <name type="scientific">Actinokineospora bangkokensis</name>
    <dbReference type="NCBI Taxonomy" id="1193682"/>
    <lineage>
        <taxon>Bacteria</taxon>
        <taxon>Bacillati</taxon>
        <taxon>Actinomycetota</taxon>
        <taxon>Actinomycetes</taxon>
        <taxon>Pseudonocardiales</taxon>
        <taxon>Pseudonocardiaceae</taxon>
        <taxon>Actinokineospora</taxon>
    </lineage>
</organism>
<reference evidence="1 2" key="1">
    <citation type="submission" date="2016-10" db="EMBL/GenBank/DDBJ databases">
        <title>The Draft Genome Sequence of Actinokineospora bangkokensis 44EHWT reveals the biosynthetic pathway of antifungal compounds Thailandins with unusual extender unit butylmalonyl-CoA.</title>
        <authorList>
            <person name="Greule A."/>
            <person name="Intra B."/>
            <person name="Flemming S."/>
            <person name="Rommel M.G."/>
            <person name="Panbangred W."/>
            <person name="Bechthold A."/>
        </authorList>
    </citation>
    <scope>NUCLEOTIDE SEQUENCE [LARGE SCALE GENOMIC DNA]</scope>
    <source>
        <strain evidence="1 2">44EHW</strain>
    </source>
</reference>
<dbReference type="EMBL" id="MKQR01000028">
    <property type="protein sequence ID" value="OLR90325.1"/>
    <property type="molecule type" value="Genomic_DNA"/>
</dbReference>
<gene>
    <name evidence="1" type="ORF">BJP25_03525</name>
</gene>
<dbReference type="Proteomes" id="UP000186040">
    <property type="component" value="Unassembled WGS sequence"/>
</dbReference>
<name>A0A1Q9LE94_9PSEU</name>
<keyword evidence="2" id="KW-1185">Reference proteome</keyword>
<proteinExistence type="predicted"/>
<evidence type="ECO:0000313" key="1">
    <source>
        <dbReference type="EMBL" id="OLR90325.1"/>
    </source>
</evidence>
<protein>
    <recommendedName>
        <fullName evidence="3">DUF4245 domain-containing protein</fullName>
    </recommendedName>
</protein>
<evidence type="ECO:0000313" key="2">
    <source>
        <dbReference type="Proteomes" id="UP000186040"/>
    </source>
</evidence>
<accession>A0A1Q9LE94</accession>
<comment type="caution">
    <text evidence="1">The sequence shown here is derived from an EMBL/GenBank/DDBJ whole genome shotgun (WGS) entry which is preliminary data.</text>
</comment>